<dbReference type="EMBL" id="JASAOG010000201">
    <property type="protein sequence ID" value="KAK0044252.1"/>
    <property type="molecule type" value="Genomic_DNA"/>
</dbReference>
<evidence type="ECO:0000313" key="2">
    <source>
        <dbReference type="EMBL" id="KAK0044252.1"/>
    </source>
</evidence>
<comment type="caution">
    <text evidence="2">The sequence shown here is derived from an EMBL/GenBank/DDBJ whole genome shotgun (WGS) entry which is preliminary data.</text>
</comment>
<dbReference type="AlphaFoldDB" id="A0AAD8EXM8"/>
<feature type="region of interest" description="Disordered" evidence="1">
    <location>
        <begin position="1"/>
        <end position="31"/>
    </location>
</feature>
<evidence type="ECO:0000256" key="1">
    <source>
        <dbReference type="SAM" id="MobiDB-lite"/>
    </source>
</evidence>
<protein>
    <submittedName>
        <fullName evidence="2">Uncharacterized protein</fullName>
    </submittedName>
</protein>
<evidence type="ECO:0000313" key="3">
    <source>
        <dbReference type="Proteomes" id="UP001233172"/>
    </source>
</evidence>
<dbReference type="Proteomes" id="UP001233172">
    <property type="component" value="Unassembled WGS sequence"/>
</dbReference>
<reference evidence="2" key="1">
    <citation type="journal article" date="2023" name="PLoS Negl. Trop. Dis.">
        <title>A genome sequence for Biomphalaria pfeifferi, the major vector snail for the human-infecting parasite Schistosoma mansoni.</title>
        <authorList>
            <person name="Bu L."/>
            <person name="Lu L."/>
            <person name="Laidemitt M.R."/>
            <person name="Zhang S.M."/>
            <person name="Mutuku M."/>
            <person name="Mkoji G."/>
            <person name="Steinauer M."/>
            <person name="Loker E.S."/>
        </authorList>
    </citation>
    <scope>NUCLEOTIDE SEQUENCE</scope>
    <source>
        <strain evidence="2">KasaAsao</strain>
    </source>
</reference>
<organism evidence="2 3">
    <name type="scientific">Biomphalaria pfeifferi</name>
    <name type="common">Bloodfluke planorb</name>
    <name type="synonym">Freshwater snail</name>
    <dbReference type="NCBI Taxonomy" id="112525"/>
    <lineage>
        <taxon>Eukaryota</taxon>
        <taxon>Metazoa</taxon>
        <taxon>Spiralia</taxon>
        <taxon>Lophotrochozoa</taxon>
        <taxon>Mollusca</taxon>
        <taxon>Gastropoda</taxon>
        <taxon>Heterobranchia</taxon>
        <taxon>Euthyneura</taxon>
        <taxon>Panpulmonata</taxon>
        <taxon>Hygrophila</taxon>
        <taxon>Lymnaeoidea</taxon>
        <taxon>Planorbidae</taxon>
        <taxon>Biomphalaria</taxon>
    </lineage>
</organism>
<accession>A0AAD8EXM8</accession>
<sequence>MNAPSPQGRGPIADTQNSFTCRKGEEESPLGPIYGLSQPVESIFQNSLTTNQATLAHLQNRGHLNTGRASSIHTTYDVPLTGADNGDTLLPSMNAIRCRRQLY</sequence>
<keyword evidence="3" id="KW-1185">Reference proteome</keyword>
<reference evidence="2" key="2">
    <citation type="submission" date="2023-04" db="EMBL/GenBank/DDBJ databases">
        <authorList>
            <person name="Bu L."/>
            <person name="Lu L."/>
            <person name="Laidemitt M.R."/>
            <person name="Zhang S.M."/>
            <person name="Mutuku M."/>
            <person name="Mkoji G."/>
            <person name="Steinauer M."/>
            <person name="Loker E.S."/>
        </authorList>
    </citation>
    <scope>NUCLEOTIDE SEQUENCE</scope>
    <source>
        <strain evidence="2">KasaAsao</strain>
        <tissue evidence="2">Whole Snail</tissue>
    </source>
</reference>
<proteinExistence type="predicted"/>
<name>A0AAD8EXM8_BIOPF</name>
<gene>
    <name evidence="2" type="ORF">Bpfe_026274</name>
</gene>